<accession>A0A2J6NPB6</accession>
<reference evidence="1 2" key="1">
    <citation type="submission" date="2017-09" db="EMBL/GenBank/DDBJ databases">
        <title>Bacterial strain isolated from the female urinary microbiota.</title>
        <authorList>
            <person name="Thomas-White K."/>
            <person name="Kumar N."/>
            <person name="Forster S."/>
            <person name="Putonti C."/>
            <person name="Lawley T."/>
            <person name="Wolfe A.J."/>
        </authorList>
    </citation>
    <scope>NUCLEOTIDE SEQUENCE [LARGE SCALE GENOMIC DNA]</scope>
    <source>
        <strain evidence="1 2">UMB0683</strain>
    </source>
</reference>
<sequence>MRYSYKFSDAIHLLAYLVINCDGDRSSKAIANSIEANPSAIRKLMADLRQAGLLVTQPGRPEPTLARQPKTITLLEIYRAIQMDHDLLHVDPATNPQCQVGRAIQPVLSTYYQEIQAAAFQRMRAITLADVVQQIKQYNHTK</sequence>
<dbReference type="GO" id="GO:0003700">
    <property type="term" value="F:DNA-binding transcription factor activity"/>
    <property type="evidence" value="ECO:0007669"/>
    <property type="project" value="TreeGrafter"/>
</dbReference>
<dbReference type="RefSeq" id="WP_104688198.1">
    <property type="nucleotide sequence ID" value="NZ_PNFV01000002.1"/>
</dbReference>
<dbReference type="PROSITE" id="PS51197">
    <property type="entry name" value="HTH_RRF2_2"/>
    <property type="match status" value="1"/>
</dbReference>
<dbReference type="PANTHER" id="PTHR33221">
    <property type="entry name" value="WINGED HELIX-TURN-HELIX TRANSCRIPTIONAL REGULATOR, RRF2 FAMILY"/>
    <property type="match status" value="1"/>
</dbReference>
<dbReference type="Proteomes" id="UP000239920">
    <property type="component" value="Unassembled WGS sequence"/>
</dbReference>
<dbReference type="EMBL" id="PNFV01000002">
    <property type="protein sequence ID" value="PMB83096.1"/>
    <property type="molecule type" value="Genomic_DNA"/>
</dbReference>
<dbReference type="Gene3D" id="1.10.10.10">
    <property type="entry name" value="Winged helix-like DNA-binding domain superfamily/Winged helix DNA-binding domain"/>
    <property type="match status" value="1"/>
</dbReference>
<dbReference type="InterPro" id="IPR036388">
    <property type="entry name" value="WH-like_DNA-bd_sf"/>
</dbReference>
<comment type="caution">
    <text evidence="1">The sequence shown here is derived from an EMBL/GenBank/DDBJ whole genome shotgun (WGS) entry which is preliminary data.</text>
</comment>
<organism evidence="1 2">
    <name type="scientific">Limosilactobacillus pontis</name>
    <dbReference type="NCBI Taxonomy" id="35787"/>
    <lineage>
        <taxon>Bacteria</taxon>
        <taxon>Bacillati</taxon>
        <taxon>Bacillota</taxon>
        <taxon>Bacilli</taxon>
        <taxon>Lactobacillales</taxon>
        <taxon>Lactobacillaceae</taxon>
        <taxon>Limosilactobacillus</taxon>
    </lineage>
</organism>
<dbReference type="GO" id="GO:0005829">
    <property type="term" value="C:cytosol"/>
    <property type="evidence" value="ECO:0007669"/>
    <property type="project" value="TreeGrafter"/>
</dbReference>
<evidence type="ECO:0000313" key="2">
    <source>
        <dbReference type="Proteomes" id="UP000239920"/>
    </source>
</evidence>
<dbReference type="InterPro" id="IPR036390">
    <property type="entry name" value="WH_DNA-bd_sf"/>
</dbReference>
<name>A0A2J6NPB6_9LACO</name>
<dbReference type="InterPro" id="IPR000944">
    <property type="entry name" value="Tscrpt_reg_Rrf2"/>
</dbReference>
<dbReference type="SUPFAM" id="SSF46785">
    <property type="entry name" value="Winged helix' DNA-binding domain"/>
    <property type="match status" value="1"/>
</dbReference>
<proteinExistence type="predicted"/>
<dbReference type="Pfam" id="PF02082">
    <property type="entry name" value="Rrf2"/>
    <property type="match status" value="1"/>
</dbReference>
<evidence type="ECO:0000313" key="1">
    <source>
        <dbReference type="EMBL" id="PMB83096.1"/>
    </source>
</evidence>
<gene>
    <name evidence="1" type="ORF">CK797_02300</name>
</gene>
<dbReference type="PANTHER" id="PTHR33221:SF15">
    <property type="entry name" value="HTH-TYPE TRANSCRIPTIONAL REGULATOR YWGB-RELATED"/>
    <property type="match status" value="1"/>
</dbReference>
<dbReference type="AlphaFoldDB" id="A0A2J6NPB6"/>
<protein>
    <submittedName>
        <fullName evidence="1">Transcriptional regulator</fullName>
    </submittedName>
</protein>
<dbReference type="OrthoDB" id="213028at2"/>